<dbReference type="PANTHER" id="PTHR48081">
    <property type="entry name" value="AB HYDROLASE SUPERFAMILY PROTEIN C4A8.06C"/>
    <property type="match status" value="1"/>
</dbReference>
<accession>A0A0J5ZJ74</accession>
<dbReference type="PATRIC" id="fig|292.27.peg.5308"/>
<evidence type="ECO:0000313" key="3">
    <source>
        <dbReference type="EMBL" id="KML52534.1"/>
    </source>
</evidence>
<dbReference type="Pfam" id="PF07859">
    <property type="entry name" value="Abhydrolase_3"/>
    <property type="match status" value="1"/>
</dbReference>
<keyword evidence="1" id="KW-0378">Hydrolase</keyword>
<dbReference type="RefSeq" id="WP_048249132.1">
    <property type="nucleotide sequence ID" value="NZ_LDWR01000043.1"/>
</dbReference>
<organism evidence="3 4">
    <name type="scientific">Burkholderia cepacia</name>
    <name type="common">Pseudomonas cepacia</name>
    <dbReference type="NCBI Taxonomy" id="292"/>
    <lineage>
        <taxon>Bacteria</taxon>
        <taxon>Pseudomonadati</taxon>
        <taxon>Pseudomonadota</taxon>
        <taxon>Betaproteobacteria</taxon>
        <taxon>Burkholderiales</taxon>
        <taxon>Burkholderiaceae</taxon>
        <taxon>Burkholderia</taxon>
        <taxon>Burkholderia cepacia complex</taxon>
    </lineage>
</organism>
<feature type="domain" description="Alpha/beta hydrolase fold-3" evidence="2">
    <location>
        <begin position="70"/>
        <end position="251"/>
    </location>
</feature>
<comment type="caution">
    <text evidence="3">The sequence shown here is derived from an EMBL/GenBank/DDBJ whole genome shotgun (WGS) entry which is preliminary data.</text>
</comment>
<dbReference type="AlphaFoldDB" id="A0A0J5ZJ74"/>
<name>A0A0J5ZJ74_BURCE</name>
<evidence type="ECO:0000259" key="2">
    <source>
        <dbReference type="Pfam" id="PF07859"/>
    </source>
</evidence>
<gene>
    <name evidence="3" type="ORF">VL15_24710</name>
</gene>
<dbReference type="InterPro" id="IPR029058">
    <property type="entry name" value="AB_hydrolase_fold"/>
</dbReference>
<dbReference type="Gene3D" id="3.40.50.1820">
    <property type="entry name" value="alpha/beta hydrolase"/>
    <property type="match status" value="1"/>
</dbReference>
<dbReference type="InterPro" id="IPR050300">
    <property type="entry name" value="GDXG_lipolytic_enzyme"/>
</dbReference>
<protein>
    <recommendedName>
        <fullName evidence="2">Alpha/beta hydrolase fold-3 domain-containing protein</fullName>
    </recommendedName>
</protein>
<dbReference type="PANTHER" id="PTHR48081:SF33">
    <property type="entry name" value="KYNURENINE FORMAMIDASE"/>
    <property type="match status" value="1"/>
</dbReference>
<evidence type="ECO:0000256" key="1">
    <source>
        <dbReference type="ARBA" id="ARBA00022801"/>
    </source>
</evidence>
<dbReference type="GO" id="GO:0016787">
    <property type="term" value="F:hydrolase activity"/>
    <property type="evidence" value="ECO:0007669"/>
    <property type="project" value="UniProtKB-KW"/>
</dbReference>
<dbReference type="SUPFAM" id="SSF53474">
    <property type="entry name" value="alpha/beta-Hydrolases"/>
    <property type="match status" value="1"/>
</dbReference>
<dbReference type="EMBL" id="LDWR01000043">
    <property type="protein sequence ID" value="KML52534.1"/>
    <property type="molecule type" value="Genomic_DNA"/>
</dbReference>
<dbReference type="Proteomes" id="UP000036338">
    <property type="component" value="Unassembled WGS sequence"/>
</dbReference>
<reference evidence="3 4" key="1">
    <citation type="submission" date="2015-05" db="EMBL/GenBank/DDBJ databases">
        <title>Draft genome of Burkholderia cepacia LK29.</title>
        <authorList>
            <person name="Chan X.Y."/>
        </authorList>
    </citation>
    <scope>NUCLEOTIDE SEQUENCE [LARGE SCALE GENOMIC DNA]</scope>
    <source>
        <strain evidence="3 4">LK29</strain>
    </source>
</reference>
<evidence type="ECO:0000313" key="4">
    <source>
        <dbReference type="Proteomes" id="UP000036338"/>
    </source>
</evidence>
<sequence length="276" mass="30041">MHEDVKVTLEREYSPSSVAPDYRKTVAAYAAESAIVLGARAHHRLAYGAAVDEYSIVFDAASSDRRLMFVFIHGGYWQELAADDSCFPAAGFLARGISYAAVNYTLAPNATIEEMIGQCGCAIEGLTREYPDTNLVLAGSSAGAHLAAMQAVRMPESADMRHRVVGSILISGIYDLRPLTHTYINAPLKLDPLRAHRVSPALLPVRHVAPTLVCWGEHETAEFKRQSAEHAERLTKYGVPVERLEVAGRNHFDILFDLANPASQLGKAVDNLLGGL</sequence>
<proteinExistence type="predicted"/>
<dbReference type="InterPro" id="IPR013094">
    <property type="entry name" value="AB_hydrolase_3"/>
</dbReference>